<protein>
    <submittedName>
        <fullName evidence="2">Uncharacterized protein</fullName>
    </submittedName>
</protein>
<organism evidence="2">
    <name type="scientific">Chromera velia CCMP2878</name>
    <dbReference type="NCBI Taxonomy" id="1169474"/>
    <lineage>
        <taxon>Eukaryota</taxon>
        <taxon>Sar</taxon>
        <taxon>Alveolata</taxon>
        <taxon>Colpodellida</taxon>
        <taxon>Chromeraceae</taxon>
        <taxon>Chromera</taxon>
    </lineage>
</organism>
<feature type="compositionally biased region" description="Low complexity" evidence="1">
    <location>
        <begin position="388"/>
        <end position="403"/>
    </location>
</feature>
<proteinExistence type="predicted"/>
<name>A0A0G4GGZ5_9ALVE</name>
<feature type="region of interest" description="Disordered" evidence="1">
    <location>
        <begin position="353"/>
        <end position="438"/>
    </location>
</feature>
<feature type="compositionally biased region" description="Polar residues" evidence="1">
    <location>
        <begin position="412"/>
        <end position="428"/>
    </location>
</feature>
<reference evidence="2" key="1">
    <citation type="submission" date="2014-11" db="EMBL/GenBank/DDBJ databases">
        <authorList>
            <person name="Otto D Thomas"/>
            <person name="Naeem Raeece"/>
        </authorList>
    </citation>
    <scope>NUCLEOTIDE SEQUENCE</scope>
</reference>
<evidence type="ECO:0000256" key="1">
    <source>
        <dbReference type="SAM" id="MobiDB-lite"/>
    </source>
</evidence>
<accession>A0A0G4GGZ5</accession>
<sequence>MSTAHNCNKTDLSKLYHEGDPKNFFDLFTDYGYGPCNSAITRLIRPALLQFVSDRREAKINRKGEGRDQDRGAEKDCGNANEATRVVELGSSFGNSTLSYRCGVEWEGMREVFYKKALPKDFCEKDGEGAGKLRVFASDVSPSALHFGKSIGLFDETFPFDFNDPMCEPLVSELRTADVLFHMGAVLYQKTERLQECVDLFLSRASNDLTLSGNNNSSSGNNLSKLQKKHPIGMKESDQTAWQMESKPRRTKMMVYNLFPAFDTRHLAPETFLMHHADRWEWTVDTAFMKHRNFTKEEADKQLQSGVTESWCICFMVRLTEKDTLGERGRQRQKGKKKVGMGLAQGTIRVGLVGVTSPSDYEREGSSENDDEEAEGEGQDGGAGTGTGSLSPSSSSSSNSPSQKSFPVSLDPSRSPSLIPCTLSSDRISVTDGGRLDG</sequence>
<gene>
    <name evidence="2" type="ORF">Cvel_21805</name>
</gene>
<evidence type="ECO:0000313" key="2">
    <source>
        <dbReference type="EMBL" id="CEM28734.1"/>
    </source>
</evidence>
<dbReference type="EMBL" id="CDMZ01001190">
    <property type="protein sequence ID" value="CEM28734.1"/>
    <property type="molecule type" value="Genomic_DNA"/>
</dbReference>
<dbReference type="VEuPathDB" id="CryptoDB:Cvel_21805"/>
<feature type="compositionally biased region" description="Acidic residues" evidence="1">
    <location>
        <begin position="367"/>
        <end position="378"/>
    </location>
</feature>
<dbReference type="AlphaFoldDB" id="A0A0G4GGZ5"/>